<evidence type="ECO:0000259" key="2">
    <source>
        <dbReference type="Pfam" id="PF06985"/>
    </source>
</evidence>
<evidence type="ECO:0000256" key="1">
    <source>
        <dbReference type="SAM" id="MobiDB-lite"/>
    </source>
</evidence>
<dbReference type="PANTHER" id="PTHR10622">
    <property type="entry name" value="HET DOMAIN-CONTAINING PROTEIN"/>
    <property type="match status" value="1"/>
</dbReference>
<reference evidence="3 4" key="1">
    <citation type="submission" date="2016-03" db="EMBL/GenBank/DDBJ databases">
        <authorList>
            <person name="Ploux O."/>
        </authorList>
    </citation>
    <scope>NUCLEOTIDE SEQUENCE [LARGE SCALE GENOMIC DNA]</scope>
    <source>
        <strain evidence="3 4">UAMH 11012</strain>
    </source>
</reference>
<dbReference type="OrthoDB" id="3432186at2759"/>
<gene>
    <name evidence="3" type="ORF">PAC_16315</name>
</gene>
<accession>A0A1L7XN27</accession>
<name>A0A1L7XN27_9HELO</name>
<organism evidence="3 4">
    <name type="scientific">Phialocephala subalpina</name>
    <dbReference type="NCBI Taxonomy" id="576137"/>
    <lineage>
        <taxon>Eukaryota</taxon>
        <taxon>Fungi</taxon>
        <taxon>Dikarya</taxon>
        <taxon>Ascomycota</taxon>
        <taxon>Pezizomycotina</taxon>
        <taxon>Leotiomycetes</taxon>
        <taxon>Helotiales</taxon>
        <taxon>Mollisiaceae</taxon>
        <taxon>Phialocephala</taxon>
        <taxon>Phialocephala fortinii species complex</taxon>
    </lineage>
</organism>
<dbReference type="AlphaFoldDB" id="A0A1L7XN27"/>
<dbReference type="InterPro" id="IPR010730">
    <property type="entry name" value="HET"/>
</dbReference>
<evidence type="ECO:0000313" key="3">
    <source>
        <dbReference type="EMBL" id="CZR66414.1"/>
    </source>
</evidence>
<sequence length="406" mass="45103">MRLLTLKANGKPCSTSFTDANTPPYAILSHTWMAHDQEVTFNDIVKGSGRTKAGHNKIEFCASQAQEDGLEYFWVDSCCIDKSSSAELSTALNSMFKWYRKAKKCYVYLTDVSTTSSENCDTWKSEFRKSRWFTRGWTLQELLAPKTVEFFSKERSKLGDKSDLEELIHEVTGIATEALRGASLSLFTVVDVFSWADGRQTTEPEDKAYSLLGIFNVFLPPIYGEGEGHALRRLREAVKQKALDNVRDETEDFQPQKKPPPGTTNAVRMTFPPDPTADCTIRICLGGSTVADILRRCTGVELAKNNGLYRILLSNGAYLVPSPYLRVNGLDENGLNGLFGDKTEAAIRTGNVYKRQMSGEPVIQSCISFLISADAQKDVVLELMLGRELGGKIADELFSRNEHGAG</sequence>
<keyword evidence="4" id="KW-1185">Reference proteome</keyword>
<proteinExistence type="predicted"/>
<dbReference type="PANTHER" id="PTHR10622:SF10">
    <property type="entry name" value="HET DOMAIN-CONTAINING PROTEIN"/>
    <property type="match status" value="1"/>
</dbReference>
<dbReference type="Proteomes" id="UP000184330">
    <property type="component" value="Unassembled WGS sequence"/>
</dbReference>
<protein>
    <recommendedName>
        <fullName evidence="2">Heterokaryon incompatibility domain-containing protein</fullName>
    </recommendedName>
</protein>
<feature type="region of interest" description="Disordered" evidence="1">
    <location>
        <begin position="245"/>
        <end position="267"/>
    </location>
</feature>
<evidence type="ECO:0000313" key="4">
    <source>
        <dbReference type="Proteomes" id="UP000184330"/>
    </source>
</evidence>
<dbReference type="EMBL" id="FJOG01000037">
    <property type="protein sequence ID" value="CZR66414.1"/>
    <property type="molecule type" value="Genomic_DNA"/>
</dbReference>
<feature type="domain" description="Heterokaryon incompatibility" evidence="2">
    <location>
        <begin position="25"/>
        <end position="116"/>
    </location>
</feature>
<dbReference type="Pfam" id="PF06985">
    <property type="entry name" value="HET"/>
    <property type="match status" value="1"/>
</dbReference>